<dbReference type="EMBL" id="VSRR010025074">
    <property type="protein sequence ID" value="MPC66653.1"/>
    <property type="molecule type" value="Genomic_DNA"/>
</dbReference>
<sequence>MKIAFLFASFPILHSHFPFLSVSIDPVCGVHYPRHAVFCLICTVPKNDGGRLVALFTCHAGERPSKWSYNTSDALRESLLLKERPPSLLYFKETTAIHLRVSPGLLLTQVKAFRAP</sequence>
<name>A0A5B7H943_PORTR</name>
<protein>
    <submittedName>
        <fullName evidence="1">Uncharacterized protein</fullName>
    </submittedName>
</protein>
<comment type="caution">
    <text evidence="1">The sequence shown here is derived from an EMBL/GenBank/DDBJ whole genome shotgun (WGS) entry which is preliminary data.</text>
</comment>
<evidence type="ECO:0000313" key="1">
    <source>
        <dbReference type="EMBL" id="MPC66653.1"/>
    </source>
</evidence>
<evidence type="ECO:0000313" key="2">
    <source>
        <dbReference type="Proteomes" id="UP000324222"/>
    </source>
</evidence>
<proteinExistence type="predicted"/>
<organism evidence="1 2">
    <name type="scientific">Portunus trituberculatus</name>
    <name type="common">Swimming crab</name>
    <name type="synonym">Neptunus trituberculatus</name>
    <dbReference type="NCBI Taxonomy" id="210409"/>
    <lineage>
        <taxon>Eukaryota</taxon>
        <taxon>Metazoa</taxon>
        <taxon>Ecdysozoa</taxon>
        <taxon>Arthropoda</taxon>
        <taxon>Crustacea</taxon>
        <taxon>Multicrustacea</taxon>
        <taxon>Malacostraca</taxon>
        <taxon>Eumalacostraca</taxon>
        <taxon>Eucarida</taxon>
        <taxon>Decapoda</taxon>
        <taxon>Pleocyemata</taxon>
        <taxon>Brachyura</taxon>
        <taxon>Eubrachyura</taxon>
        <taxon>Portunoidea</taxon>
        <taxon>Portunidae</taxon>
        <taxon>Portuninae</taxon>
        <taxon>Portunus</taxon>
    </lineage>
</organism>
<gene>
    <name evidence="1" type="ORF">E2C01_060803</name>
</gene>
<accession>A0A5B7H943</accession>
<reference evidence="1 2" key="1">
    <citation type="submission" date="2019-05" db="EMBL/GenBank/DDBJ databases">
        <title>Another draft genome of Portunus trituberculatus and its Hox gene families provides insights of decapod evolution.</title>
        <authorList>
            <person name="Jeong J.-H."/>
            <person name="Song I."/>
            <person name="Kim S."/>
            <person name="Choi T."/>
            <person name="Kim D."/>
            <person name="Ryu S."/>
            <person name="Kim W."/>
        </authorList>
    </citation>
    <scope>NUCLEOTIDE SEQUENCE [LARGE SCALE GENOMIC DNA]</scope>
    <source>
        <tissue evidence="1">Muscle</tissue>
    </source>
</reference>
<dbReference type="Proteomes" id="UP000324222">
    <property type="component" value="Unassembled WGS sequence"/>
</dbReference>
<keyword evidence="2" id="KW-1185">Reference proteome</keyword>
<dbReference type="AlphaFoldDB" id="A0A5B7H943"/>